<evidence type="ECO:0000313" key="6">
    <source>
        <dbReference type="Proteomes" id="UP000242310"/>
    </source>
</evidence>
<comment type="similarity">
    <text evidence="4">Belongs to the HepT RNase toxin family.</text>
</comment>
<dbReference type="Gene3D" id="1.20.120.580">
    <property type="entry name" value="bsu32300-like"/>
    <property type="match status" value="1"/>
</dbReference>
<dbReference type="InterPro" id="IPR008201">
    <property type="entry name" value="HepT-like"/>
</dbReference>
<keyword evidence="2" id="KW-0540">Nuclease</keyword>
<proteinExistence type="inferred from homology"/>
<sequence>MVQWKKTSCKEVKTMYFVDREVIETTLEHTVSITEACGQIENVSEMKEALALERAVHIAIECIIDVGNQMIDGFIMRDPGSYEDIVEILRDEAVVSSEEAAQLTALVRWRKALVHHYTSVDHNQLKDVVTTNEKALRAFPERVRSYLEHELGPVSAFLPKDKESRG</sequence>
<dbReference type="InterPro" id="IPR037038">
    <property type="entry name" value="HepT-like_sf"/>
</dbReference>
<dbReference type="Proteomes" id="UP000242310">
    <property type="component" value="Unassembled WGS sequence"/>
</dbReference>
<dbReference type="GO" id="GO:0110001">
    <property type="term" value="C:toxin-antitoxin complex"/>
    <property type="evidence" value="ECO:0007669"/>
    <property type="project" value="InterPro"/>
</dbReference>
<evidence type="ECO:0000256" key="4">
    <source>
        <dbReference type="ARBA" id="ARBA00024207"/>
    </source>
</evidence>
<protein>
    <submittedName>
        <fullName evidence="5">Uncharacterized protein YutE (UPF0331/DUF86 family)</fullName>
    </submittedName>
</protein>
<reference evidence="5 6" key="1">
    <citation type="submission" date="2018-03" db="EMBL/GenBank/DDBJ databases">
        <title>Genomic Encyclopedia of Type Strains, Phase III (KMG-III): the genomes of soil and plant-associated and newly described type strains.</title>
        <authorList>
            <person name="Whitman W."/>
        </authorList>
    </citation>
    <scope>NUCLEOTIDE SEQUENCE [LARGE SCALE GENOMIC DNA]</scope>
    <source>
        <strain evidence="5 6">CGMCC 1.07653</strain>
    </source>
</reference>
<keyword evidence="6" id="KW-1185">Reference proteome</keyword>
<dbReference type="GO" id="GO:0016787">
    <property type="term" value="F:hydrolase activity"/>
    <property type="evidence" value="ECO:0007669"/>
    <property type="project" value="UniProtKB-KW"/>
</dbReference>
<keyword evidence="3" id="KW-0378">Hydrolase</keyword>
<evidence type="ECO:0000313" key="5">
    <source>
        <dbReference type="EMBL" id="PSL44449.1"/>
    </source>
</evidence>
<dbReference type="EMBL" id="PYAV01000008">
    <property type="protein sequence ID" value="PSL44449.1"/>
    <property type="molecule type" value="Genomic_DNA"/>
</dbReference>
<dbReference type="AlphaFoldDB" id="A0A2P8HE01"/>
<keyword evidence="1" id="KW-1277">Toxin-antitoxin system</keyword>
<evidence type="ECO:0000256" key="1">
    <source>
        <dbReference type="ARBA" id="ARBA00022649"/>
    </source>
</evidence>
<organism evidence="5 6">
    <name type="scientific">Salsuginibacillus halophilus</name>
    <dbReference type="NCBI Taxonomy" id="517424"/>
    <lineage>
        <taxon>Bacteria</taxon>
        <taxon>Bacillati</taxon>
        <taxon>Bacillota</taxon>
        <taxon>Bacilli</taxon>
        <taxon>Bacillales</taxon>
        <taxon>Bacillaceae</taxon>
        <taxon>Salsuginibacillus</taxon>
    </lineage>
</organism>
<comment type="caution">
    <text evidence="5">The sequence shown here is derived from an EMBL/GenBank/DDBJ whole genome shotgun (WGS) entry which is preliminary data.</text>
</comment>
<dbReference type="NCBIfam" id="NF047751">
    <property type="entry name" value="HepT_toxin"/>
    <property type="match status" value="1"/>
</dbReference>
<dbReference type="GO" id="GO:0004540">
    <property type="term" value="F:RNA nuclease activity"/>
    <property type="evidence" value="ECO:0007669"/>
    <property type="project" value="InterPro"/>
</dbReference>
<accession>A0A2P8HE01</accession>
<evidence type="ECO:0000256" key="2">
    <source>
        <dbReference type="ARBA" id="ARBA00022722"/>
    </source>
</evidence>
<name>A0A2P8HE01_9BACI</name>
<dbReference type="InterPro" id="IPR052379">
    <property type="entry name" value="Type_VII_TA_RNase"/>
</dbReference>
<gene>
    <name evidence="5" type="ORF">B0H94_10860</name>
</gene>
<evidence type="ECO:0000256" key="3">
    <source>
        <dbReference type="ARBA" id="ARBA00022801"/>
    </source>
</evidence>
<dbReference type="Pfam" id="PF01934">
    <property type="entry name" value="HepT-like"/>
    <property type="match status" value="1"/>
</dbReference>
<dbReference type="PANTHER" id="PTHR33397">
    <property type="entry name" value="UPF0331 PROTEIN YUTE"/>
    <property type="match status" value="1"/>
</dbReference>
<dbReference type="PANTHER" id="PTHR33397:SF5">
    <property type="entry name" value="RNASE YUTE-RELATED"/>
    <property type="match status" value="1"/>
</dbReference>